<keyword evidence="1" id="KW-0472">Membrane</keyword>
<keyword evidence="3" id="KW-1185">Reference proteome</keyword>
<proteinExistence type="predicted"/>
<dbReference type="STRING" id="537013.CLOSTMETH_02265"/>
<gene>
    <name evidence="2" type="ORF">CLOSTMETH_02265</name>
</gene>
<reference evidence="2 3" key="1">
    <citation type="submission" date="2009-01" db="EMBL/GenBank/DDBJ databases">
        <authorList>
            <person name="Fulton L."/>
            <person name="Clifton S."/>
            <person name="Fulton B."/>
            <person name="Xu J."/>
            <person name="Minx P."/>
            <person name="Pepin K.H."/>
            <person name="Johnson M."/>
            <person name="Bhonagiri V."/>
            <person name="Nash W.E."/>
            <person name="Mardis E.R."/>
            <person name="Wilson R.K."/>
        </authorList>
    </citation>
    <scope>NUCLEOTIDE SEQUENCE [LARGE SCALE GENOMIC DNA]</scope>
    <source>
        <strain evidence="2 3">DSM 5476</strain>
    </source>
</reference>
<protein>
    <submittedName>
        <fullName evidence="2">Uncharacterized protein</fullName>
    </submittedName>
</protein>
<feature type="transmembrane region" description="Helical" evidence="1">
    <location>
        <begin position="7"/>
        <end position="28"/>
    </location>
</feature>
<evidence type="ECO:0000313" key="2">
    <source>
        <dbReference type="EMBL" id="EEG30130.1"/>
    </source>
</evidence>
<name>C0EEH9_9FIRM</name>
<keyword evidence="1" id="KW-0812">Transmembrane</keyword>
<organism evidence="2 3">
    <name type="scientific">[Clostridium] methylpentosum DSM 5476</name>
    <dbReference type="NCBI Taxonomy" id="537013"/>
    <lineage>
        <taxon>Bacteria</taxon>
        <taxon>Bacillati</taxon>
        <taxon>Bacillota</taxon>
        <taxon>Clostridia</taxon>
        <taxon>Eubacteriales</taxon>
        <taxon>Oscillospiraceae</taxon>
        <taxon>Oscillospiraceae incertae sedis</taxon>
    </lineage>
</organism>
<evidence type="ECO:0000256" key="1">
    <source>
        <dbReference type="SAM" id="Phobius"/>
    </source>
</evidence>
<dbReference type="HOGENOM" id="CLU_2341832_0_0_9"/>
<evidence type="ECO:0000313" key="3">
    <source>
        <dbReference type="Proteomes" id="UP000003340"/>
    </source>
</evidence>
<sequence length="97" mass="11138">MYRTEKYSVNLIFLQFCCPILRFFRVIISEGSFLQTQAQVLEHMNLGTKHFERGPLKSVSGTRQNPAGILENQEPNCDRAAIDAPHNWAVRINLYAL</sequence>
<keyword evidence="1" id="KW-1133">Transmembrane helix</keyword>
<dbReference type="Proteomes" id="UP000003340">
    <property type="component" value="Unassembled WGS sequence"/>
</dbReference>
<dbReference type="AlphaFoldDB" id="C0EEH9"/>
<reference evidence="2 3" key="2">
    <citation type="submission" date="2009-02" db="EMBL/GenBank/DDBJ databases">
        <title>Draft genome sequence of Clostridium methylpentosum (DSM 5476).</title>
        <authorList>
            <person name="Sudarsanam P."/>
            <person name="Ley R."/>
            <person name="Guruge J."/>
            <person name="Turnbaugh P.J."/>
            <person name="Mahowald M."/>
            <person name="Liep D."/>
            <person name="Gordon J."/>
        </authorList>
    </citation>
    <scope>NUCLEOTIDE SEQUENCE [LARGE SCALE GENOMIC DNA]</scope>
    <source>
        <strain evidence="2 3">DSM 5476</strain>
    </source>
</reference>
<comment type="caution">
    <text evidence="2">The sequence shown here is derived from an EMBL/GenBank/DDBJ whole genome shotgun (WGS) entry which is preliminary data.</text>
</comment>
<accession>C0EEH9</accession>
<dbReference type="EMBL" id="ACEC01000071">
    <property type="protein sequence ID" value="EEG30130.1"/>
    <property type="molecule type" value="Genomic_DNA"/>
</dbReference>